<evidence type="ECO:0000313" key="1">
    <source>
        <dbReference type="EMBL" id="SBR00404.1"/>
    </source>
</evidence>
<feature type="non-terminal residue" evidence="1">
    <location>
        <position position="1"/>
    </location>
</feature>
<protein>
    <submittedName>
        <fullName evidence="1">Uncharacterized protein</fullName>
    </submittedName>
</protein>
<reference evidence="1" key="2">
    <citation type="submission" date="2016-06" db="EMBL/GenBank/DDBJ databases">
        <title>The genome of a short-lived fish provides insights into sex chromosome evolution and the genetic control of aging.</title>
        <authorList>
            <person name="Reichwald K."/>
            <person name="Felder M."/>
            <person name="Petzold A."/>
            <person name="Koch P."/>
            <person name="Groth M."/>
            <person name="Platzer M."/>
        </authorList>
    </citation>
    <scope>NUCLEOTIDE SEQUENCE</scope>
    <source>
        <tissue evidence="1">Brain</tissue>
    </source>
</reference>
<reference evidence="1" key="1">
    <citation type="submission" date="2016-05" db="EMBL/GenBank/DDBJ databases">
        <authorList>
            <person name="Lavstsen T."/>
            <person name="Jespersen J.S."/>
        </authorList>
    </citation>
    <scope>NUCLEOTIDE SEQUENCE</scope>
    <source>
        <tissue evidence="1">Brain</tissue>
    </source>
</reference>
<feature type="non-terminal residue" evidence="1">
    <location>
        <position position="102"/>
    </location>
</feature>
<sequence length="102" mass="11265">SWQTSRVCPVIRSRLEHCSVCHSCFVLEQDTSPSLPAAGCRRDQWCPSVSCGYNVAHHHHRVNDCVVKCLGGSKTLELHLVVKCGYCSPRPTSGFSYGSTQE</sequence>
<organism evidence="1">
    <name type="scientific">Nothobranchius kuhntae</name>
    <name type="common">Beira killifish</name>
    <dbReference type="NCBI Taxonomy" id="321403"/>
    <lineage>
        <taxon>Eukaryota</taxon>
        <taxon>Metazoa</taxon>
        <taxon>Chordata</taxon>
        <taxon>Craniata</taxon>
        <taxon>Vertebrata</taxon>
        <taxon>Euteleostomi</taxon>
        <taxon>Actinopterygii</taxon>
        <taxon>Neopterygii</taxon>
        <taxon>Teleostei</taxon>
        <taxon>Neoteleostei</taxon>
        <taxon>Acanthomorphata</taxon>
        <taxon>Ovalentaria</taxon>
        <taxon>Atherinomorphae</taxon>
        <taxon>Cyprinodontiformes</taxon>
        <taxon>Nothobranchiidae</taxon>
        <taxon>Nothobranchius</taxon>
    </lineage>
</organism>
<accession>A0A1A8IST4</accession>
<dbReference type="AlphaFoldDB" id="A0A1A8IST4"/>
<gene>
    <name evidence="1" type="primary">Nfu_g_1_004353</name>
</gene>
<name>A0A1A8IST4_NOTKU</name>
<proteinExistence type="predicted"/>
<dbReference type="EMBL" id="HAED01013959">
    <property type="protein sequence ID" value="SBR00404.1"/>
    <property type="molecule type" value="Transcribed_RNA"/>
</dbReference>